<proteinExistence type="predicted"/>
<dbReference type="AlphaFoldDB" id="A0A285N7G7"/>
<keyword evidence="1" id="KW-1133">Transmembrane helix</keyword>
<evidence type="ECO:0000313" key="2">
    <source>
        <dbReference type="EMBL" id="SNZ04807.1"/>
    </source>
</evidence>
<protein>
    <submittedName>
        <fullName evidence="2">Uncharacterized protein</fullName>
    </submittedName>
</protein>
<organism evidence="2 3">
    <name type="scientific">Terribacillus aidingensis</name>
    <dbReference type="NCBI Taxonomy" id="586416"/>
    <lineage>
        <taxon>Bacteria</taxon>
        <taxon>Bacillati</taxon>
        <taxon>Bacillota</taxon>
        <taxon>Bacilli</taxon>
        <taxon>Bacillales</taxon>
        <taxon>Bacillaceae</taxon>
        <taxon>Terribacillus</taxon>
    </lineage>
</organism>
<keyword evidence="3" id="KW-1185">Reference proteome</keyword>
<reference evidence="3" key="1">
    <citation type="submission" date="2017-09" db="EMBL/GenBank/DDBJ databases">
        <authorList>
            <person name="Varghese N."/>
            <person name="Submissions S."/>
        </authorList>
    </citation>
    <scope>NUCLEOTIDE SEQUENCE [LARGE SCALE GENOMIC DNA]</scope>
    <source>
        <strain evidence="3">CGMCC 1.8913</strain>
    </source>
</reference>
<name>A0A285N7G7_9BACI</name>
<keyword evidence="1" id="KW-0472">Membrane</keyword>
<accession>A0A285N7G7</accession>
<sequence>MPSKGKKAFFYSMLFLLAVMMIGTIYIVFNGYRDLLGM</sequence>
<gene>
    <name evidence="2" type="ORF">SAMN05421503_0770</name>
</gene>
<dbReference type="Proteomes" id="UP000219356">
    <property type="component" value="Unassembled WGS sequence"/>
</dbReference>
<evidence type="ECO:0000313" key="3">
    <source>
        <dbReference type="Proteomes" id="UP000219356"/>
    </source>
</evidence>
<dbReference type="EMBL" id="OBEK01000001">
    <property type="protein sequence ID" value="SNZ04807.1"/>
    <property type="molecule type" value="Genomic_DNA"/>
</dbReference>
<keyword evidence="1" id="KW-0812">Transmembrane</keyword>
<evidence type="ECO:0000256" key="1">
    <source>
        <dbReference type="SAM" id="Phobius"/>
    </source>
</evidence>
<feature type="transmembrane region" description="Helical" evidence="1">
    <location>
        <begin position="9"/>
        <end position="29"/>
    </location>
</feature>